<evidence type="ECO:0000313" key="1">
    <source>
        <dbReference type="EMBL" id="GID14962.1"/>
    </source>
</evidence>
<organism evidence="1 2">
    <name type="scientific">Actinocatenispora rupis</name>
    <dbReference type="NCBI Taxonomy" id="519421"/>
    <lineage>
        <taxon>Bacteria</taxon>
        <taxon>Bacillati</taxon>
        <taxon>Actinomycetota</taxon>
        <taxon>Actinomycetes</taxon>
        <taxon>Micromonosporales</taxon>
        <taxon>Micromonosporaceae</taxon>
        <taxon>Actinocatenispora</taxon>
    </lineage>
</organism>
<sequence>MSYWIAYVVVEGGTVRMAGDTHGYGFLTSLAGGPEAVLDRVAELGPWSYEATHLAPYEGTVLIDRDRRVLAIWAWDVMHAHRHAVLPELRQAWTGYDVCWAYGGAGDIEAYLGHAPGEVTPLYAPGWRPYETMHQPWDEQFFLVTVDDAGYALSMPDEPAELLAGPDEAVTLPDAWRIENLAEWWHRDEPVPLPGLGLHLDTASRIGTGWTVHTIEGVSERWAQAWKGWRWVFDHDRYDRHYARCHDLVRIFLPEPLPGAGWPPLR</sequence>
<reference evidence="1" key="1">
    <citation type="submission" date="2021-01" db="EMBL/GenBank/DDBJ databases">
        <title>Whole genome shotgun sequence of Actinocatenispora rupis NBRC 107355.</title>
        <authorList>
            <person name="Komaki H."/>
            <person name="Tamura T."/>
        </authorList>
    </citation>
    <scope>NUCLEOTIDE SEQUENCE</scope>
    <source>
        <strain evidence="1">NBRC 107355</strain>
    </source>
</reference>
<dbReference type="Proteomes" id="UP000612808">
    <property type="component" value="Unassembled WGS sequence"/>
</dbReference>
<keyword evidence="2" id="KW-1185">Reference proteome</keyword>
<comment type="caution">
    <text evidence="1">The sequence shown here is derived from an EMBL/GenBank/DDBJ whole genome shotgun (WGS) entry which is preliminary data.</text>
</comment>
<dbReference type="AlphaFoldDB" id="A0A8J3NF83"/>
<gene>
    <name evidence="1" type="ORF">Aru02nite_58510</name>
</gene>
<name>A0A8J3NF83_9ACTN</name>
<dbReference type="RefSeq" id="WP_203663011.1">
    <property type="nucleotide sequence ID" value="NZ_BAAAZM010000012.1"/>
</dbReference>
<proteinExistence type="predicted"/>
<evidence type="ECO:0000313" key="2">
    <source>
        <dbReference type="Proteomes" id="UP000612808"/>
    </source>
</evidence>
<protein>
    <submittedName>
        <fullName evidence="1">Uncharacterized protein</fullName>
    </submittedName>
</protein>
<dbReference type="EMBL" id="BOMB01000035">
    <property type="protein sequence ID" value="GID14962.1"/>
    <property type="molecule type" value="Genomic_DNA"/>
</dbReference>
<accession>A0A8J3NF83</accession>